<name>A0A060SJK9_PYCCI</name>
<dbReference type="InterPro" id="IPR029058">
    <property type="entry name" value="AB_hydrolase_fold"/>
</dbReference>
<evidence type="ECO:0000256" key="1">
    <source>
        <dbReference type="SAM" id="MobiDB-lite"/>
    </source>
</evidence>
<evidence type="ECO:0000313" key="3">
    <source>
        <dbReference type="Proteomes" id="UP000029665"/>
    </source>
</evidence>
<feature type="compositionally biased region" description="Pro residues" evidence="1">
    <location>
        <begin position="8"/>
        <end position="21"/>
    </location>
</feature>
<dbReference type="Proteomes" id="UP000029665">
    <property type="component" value="Unassembled WGS sequence"/>
</dbReference>
<evidence type="ECO:0000313" key="2">
    <source>
        <dbReference type="EMBL" id="CDO74600.1"/>
    </source>
</evidence>
<dbReference type="OMA" id="CAHANGM"/>
<reference evidence="2" key="1">
    <citation type="submission" date="2014-01" db="EMBL/GenBank/DDBJ databases">
        <title>The genome of the white-rot fungus Pycnoporus cinnabarinus: a basidiomycete model with a versatile arsenal for lignocellulosic biomass breakdown.</title>
        <authorList>
            <person name="Levasseur A."/>
            <person name="Lomascolo A."/>
            <person name="Ruiz-Duenas F.J."/>
            <person name="Uzan E."/>
            <person name="Piumi F."/>
            <person name="Kues U."/>
            <person name="Ram A.F.J."/>
            <person name="Murat C."/>
            <person name="Haon M."/>
            <person name="Benoit I."/>
            <person name="Arfi Y."/>
            <person name="Chevret D."/>
            <person name="Drula E."/>
            <person name="Kwon M.J."/>
            <person name="Gouret P."/>
            <person name="Lesage-Meessen L."/>
            <person name="Lombard V."/>
            <person name="Mariette J."/>
            <person name="Noirot C."/>
            <person name="Park J."/>
            <person name="Patyshakuliyeva A."/>
            <person name="Wieneger R.A.B."/>
            <person name="Wosten H.A.B."/>
            <person name="Martin F."/>
            <person name="Coutinho P.M."/>
            <person name="de Vries R."/>
            <person name="Martinez A.T."/>
            <person name="Klopp C."/>
            <person name="Pontarotti P."/>
            <person name="Henrissat B."/>
            <person name="Record E."/>
        </authorList>
    </citation>
    <scope>NUCLEOTIDE SEQUENCE [LARGE SCALE GENOMIC DNA]</scope>
    <source>
        <strain evidence="2">BRFM137</strain>
    </source>
</reference>
<dbReference type="HOGENOM" id="CLU_1571428_0_0_1"/>
<accession>A0A060SJK9</accession>
<dbReference type="STRING" id="5643.A0A060SJK9"/>
<organism evidence="2 3">
    <name type="scientific">Pycnoporus cinnabarinus</name>
    <name type="common">Cinnabar-red polypore</name>
    <name type="synonym">Trametes cinnabarina</name>
    <dbReference type="NCBI Taxonomy" id="5643"/>
    <lineage>
        <taxon>Eukaryota</taxon>
        <taxon>Fungi</taxon>
        <taxon>Dikarya</taxon>
        <taxon>Basidiomycota</taxon>
        <taxon>Agaricomycotina</taxon>
        <taxon>Agaricomycetes</taxon>
        <taxon>Polyporales</taxon>
        <taxon>Polyporaceae</taxon>
        <taxon>Trametes</taxon>
    </lineage>
</organism>
<proteinExistence type="predicted"/>
<keyword evidence="3" id="KW-1185">Reference proteome</keyword>
<protein>
    <submittedName>
        <fullName evidence="2">Uncharacterized protein</fullName>
    </submittedName>
</protein>
<dbReference type="AlphaFoldDB" id="A0A060SJK9"/>
<feature type="region of interest" description="Disordered" evidence="1">
    <location>
        <begin position="1"/>
        <end position="43"/>
    </location>
</feature>
<dbReference type="Gene3D" id="3.40.50.1820">
    <property type="entry name" value="alpha/beta hydrolase"/>
    <property type="match status" value="1"/>
</dbReference>
<comment type="caution">
    <text evidence="2">The sequence shown here is derived from an EMBL/GenBank/DDBJ whole genome shotgun (WGS) entry which is preliminary data.</text>
</comment>
<sequence length="170" mass="19029">MDFSNSPTFPPPEPYELPPSYPKELVPIEGPLANNPPTLPSGRRRSLLDPWFTSSTHIIPVATPRTTPDVSLPPLPRWSANKEEFKASVMKTAECIISIKEKQWRGELDHLPRGRKSMWTCVNRYVRKRSEATAETGVTLFFAHANGFPKEARSLILEAFSNPSLLTSAS</sequence>
<dbReference type="OrthoDB" id="94039at2759"/>
<dbReference type="EMBL" id="CCBP010000190">
    <property type="protein sequence ID" value="CDO74600.1"/>
    <property type="molecule type" value="Genomic_DNA"/>
</dbReference>
<gene>
    <name evidence="2" type="ORF">BN946_scf184586.g5</name>
</gene>